<feature type="region of interest" description="Disordered" evidence="1">
    <location>
        <begin position="97"/>
        <end position="116"/>
    </location>
</feature>
<keyword evidence="3" id="KW-1185">Reference proteome</keyword>
<proteinExistence type="predicted"/>
<dbReference type="Proteomes" id="UP001489004">
    <property type="component" value="Unassembled WGS sequence"/>
</dbReference>
<evidence type="ECO:0000256" key="1">
    <source>
        <dbReference type="SAM" id="MobiDB-lite"/>
    </source>
</evidence>
<reference evidence="2 3" key="1">
    <citation type="journal article" date="2024" name="Nat. Commun.">
        <title>Phylogenomics reveals the evolutionary origins of lichenization in chlorophyte algae.</title>
        <authorList>
            <person name="Puginier C."/>
            <person name="Libourel C."/>
            <person name="Otte J."/>
            <person name="Skaloud P."/>
            <person name="Haon M."/>
            <person name="Grisel S."/>
            <person name="Petersen M."/>
            <person name="Berrin J.G."/>
            <person name="Delaux P.M."/>
            <person name="Dal Grande F."/>
            <person name="Keller J."/>
        </authorList>
    </citation>
    <scope>NUCLEOTIDE SEQUENCE [LARGE SCALE GENOMIC DNA]</scope>
    <source>
        <strain evidence="2 3">SAG 2043</strain>
    </source>
</reference>
<name>A0AAW1QCE9_9CHLO</name>
<organism evidence="2 3">
    <name type="scientific">[Myrmecia] bisecta</name>
    <dbReference type="NCBI Taxonomy" id="41462"/>
    <lineage>
        <taxon>Eukaryota</taxon>
        <taxon>Viridiplantae</taxon>
        <taxon>Chlorophyta</taxon>
        <taxon>core chlorophytes</taxon>
        <taxon>Trebouxiophyceae</taxon>
        <taxon>Trebouxiales</taxon>
        <taxon>Trebouxiaceae</taxon>
        <taxon>Myrmecia</taxon>
    </lineage>
</organism>
<protein>
    <submittedName>
        <fullName evidence="2">Uncharacterized protein</fullName>
    </submittedName>
</protein>
<evidence type="ECO:0000313" key="3">
    <source>
        <dbReference type="Proteomes" id="UP001489004"/>
    </source>
</evidence>
<feature type="compositionally biased region" description="Basic and acidic residues" evidence="1">
    <location>
        <begin position="105"/>
        <end position="116"/>
    </location>
</feature>
<evidence type="ECO:0000313" key="2">
    <source>
        <dbReference type="EMBL" id="KAK9818294.1"/>
    </source>
</evidence>
<sequence>MGAESRACVGGQITRLVFRRGTDEVVELNPGCQCCRYCYSMPNLAVLDIYLGRSKEDWLEVLKTCEHIANVTLRAGLAYIREDKDRDMQQDLEEAEILEQCQRPHTPERPDATGQP</sequence>
<dbReference type="EMBL" id="JALJOR010000004">
    <property type="protein sequence ID" value="KAK9818294.1"/>
    <property type="molecule type" value="Genomic_DNA"/>
</dbReference>
<dbReference type="AlphaFoldDB" id="A0AAW1QCE9"/>
<comment type="caution">
    <text evidence="2">The sequence shown here is derived from an EMBL/GenBank/DDBJ whole genome shotgun (WGS) entry which is preliminary data.</text>
</comment>
<gene>
    <name evidence="2" type="ORF">WJX72_010180</name>
</gene>
<accession>A0AAW1QCE9</accession>